<reference evidence="1" key="1">
    <citation type="submission" date="2021-06" db="EMBL/GenBank/DDBJ databases">
        <authorList>
            <person name="Kallberg Y."/>
            <person name="Tangrot J."/>
            <person name="Rosling A."/>
        </authorList>
    </citation>
    <scope>NUCLEOTIDE SEQUENCE</scope>
    <source>
        <strain evidence="1">87-6 pot B 2015</strain>
    </source>
</reference>
<proteinExistence type="predicted"/>
<sequence>RPNISDTGLNPSDLLERFMRFINKCSHKYETKDDYYAPYATLTQASDTGKSKLLQKTAEIVFIIYCCLRDSNTSGYPFRSHIANSLISKFEDERDASFTFLAYLCACIQKNIESRMTKIKHELIRKSNNDDEFIKEVEKYVTQRTRQTSVECLFAFDESRTLINNKAGKETLFYHFCHDLKFLPKGTGIFAIFTDTISNFAPAAHLDPSKRVAGTGSRLYEPFYLLDTIDIYTDSKELPTLEESKNPQHMLVWKALVGHWKINAQKINITEALAILGTRLCIDIVPQSEYASLLMTSHMRLCLDVSENRKSNITSMPTEPVLAEAVARIMNDSEVSLTELTNRLASARMTLAKETKVNLSETMAIVIQNCLQEQVLFIGTEFGEAYIKFTHFIRINYTPNRKDLRDALIRGVAFSCKRNQRGYYYTYIHI</sequence>
<feature type="non-terminal residue" evidence="1">
    <location>
        <position position="430"/>
    </location>
</feature>
<name>A0A9N9I345_FUNMO</name>
<accession>A0A9N9I345</accession>
<dbReference type="EMBL" id="CAJVPP010012340">
    <property type="protein sequence ID" value="CAG8717388.1"/>
    <property type="molecule type" value="Genomic_DNA"/>
</dbReference>
<comment type="caution">
    <text evidence="1">The sequence shown here is derived from an EMBL/GenBank/DDBJ whole genome shotgun (WGS) entry which is preliminary data.</text>
</comment>
<evidence type="ECO:0000313" key="2">
    <source>
        <dbReference type="Proteomes" id="UP000789375"/>
    </source>
</evidence>
<dbReference type="AlphaFoldDB" id="A0A9N9I345"/>
<evidence type="ECO:0000313" key="1">
    <source>
        <dbReference type="EMBL" id="CAG8717388.1"/>
    </source>
</evidence>
<feature type="non-terminal residue" evidence="1">
    <location>
        <position position="1"/>
    </location>
</feature>
<dbReference type="PANTHER" id="PTHR33266">
    <property type="entry name" value="CHROMOSOME 15, WHOLE GENOME SHOTGUN SEQUENCE"/>
    <property type="match status" value="1"/>
</dbReference>
<dbReference type="Proteomes" id="UP000789375">
    <property type="component" value="Unassembled WGS sequence"/>
</dbReference>
<organism evidence="1 2">
    <name type="scientific">Funneliformis mosseae</name>
    <name type="common">Endomycorrhizal fungus</name>
    <name type="synonym">Glomus mosseae</name>
    <dbReference type="NCBI Taxonomy" id="27381"/>
    <lineage>
        <taxon>Eukaryota</taxon>
        <taxon>Fungi</taxon>
        <taxon>Fungi incertae sedis</taxon>
        <taxon>Mucoromycota</taxon>
        <taxon>Glomeromycotina</taxon>
        <taxon>Glomeromycetes</taxon>
        <taxon>Glomerales</taxon>
        <taxon>Glomeraceae</taxon>
        <taxon>Funneliformis</taxon>
    </lineage>
</organism>
<gene>
    <name evidence="1" type="ORF">FMOSSE_LOCUS14736</name>
</gene>
<dbReference type="PANTHER" id="PTHR33266:SF1">
    <property type="entry name" value="F-BOX DOMAIN-CONTAINING PROTEIN"/>
    <property type="match status" value="1"/>
</dbReference>
<protein>
    <submittedName>
        <fullName evidence="1">1410_t:CDS:1</fullName>
    </submittedName>
</protein>
<keyword evidence="2" id="KW-1185">Reference proteome</keyword>